<dbReference type="PROSITE" id="PS51192">
    <property type="entry name" value="HELICASE_ATP_BIND_1"/>
    <property type="match status" value="1"/>
</dbReference>
<dbReference type="PROSITE" id="PS50966">
    <property type="entry name" value="ZF_SWIM"/>
    <property type="match status" value="1"/>
</dbReference>
<dbReference type="InterPro" id="IPR000330">
    <property type="entry name" value="SNF2_N"/>
</dbReference>
<dbReference type="InterPro" id="IPR007527">
    <property type="entry name" value="Znf_SWIM"/>
</dbReference>
<dbReference type="InterPro" id="IPR027417">
    <property type="entry name" value="P-loop_NTPase"/>
</dbReference>
<dbReference type="Gene3D" id="3.40.50.10810">
    <property type="entry name" value="Tandem AAA-ATPase domain"/>
    <property type="match status" value="2"/>
</dbReference>
<comment type="caution">
    <text evidence="12">Lacks conserved residue(s) required for the propagation of feature annotation.</text>
</comment>
<dbReference type="InterPro" id="IPR009030">
    <property type="entry name" value="Growth_fac_rcpt_cys_sf"/>
</dbReference>
<evidence type="ECO:0000313" key="14">
    <source>
        <dbReference type="EMBL" id="CAB3981877.1"/>
    </source>
</evidence>
<evidence type="ECO:0000256" key="4">
    <source>
        <dbReference type="ARBA" id="ARBA00022729"/>
    </source>
</evidence>
<evidence type="ECO:0000256" key="12">
    <source>
        <dbReference type="PROSITE-ProRule" id="PRU00076"/>
    </source>
</evidence>
<evidence type="ECO:0000256" key="6">
    <source>
        <dbReference type="ARBA" id="ARBA00022801"/>
    </source>
</evidence>
<keyword evidence="10 12" id="KW-1015">Disulfide bond</keyword>
<dbReference type="SUPFAM" id="SSF57184">
    <property type="entry name" value="Growth factor receptor domain"/>
    <property type="match status" value="4"/>
</dbReference>
<dbReference type="InterPro" id="IPR000742">
    <property type="entry name" value="EGF"/>
</dbReference>
<dbReference type="Pfam" id="PF12947">
    <property type="entry name" value="EGF_3"/>
    <property type="match status" value="8"/>
</dbReference>
<dbReference type="PANTHER" id="PTHR24039:SF58">
    <property type="entry name" value="EGF-LIKE DOMAIN-CONTAINING PROTEIN"/>
    <property type="match status" value="1"/>
</dbReference>
<dbReference type="PROSITE" id="PS01186">
    <property type="entry name" value="EGF_2"/>
    <property type="match status" value="9"/>
</dbReference>
<keyword evidence="15" id="KW-1185">Reference proteome</keyword>
<dbReference type="EMBL" id="CACRXK020000438">
    <property type="protein sequence ID" value="CAB3981877.1"/>
    <property type="molecule type" value="Genomic_DNA"/>
</dbReference>
<dbReference type="Pfam" id="PF00271">
    <property type="entry name" value="Helicase_C"/>
    <property type="match status" value="1"/>
</dbReference>
<keyword evidence="6" id="KW-0378">Hydrolase</keyword>
<evidence type="ECO:0000256" key="13">
    <source>
        <dbReference type="PROSITE-ProRule" id="PRU00325"/>
    </source>
</evidence>
<dbReference type="GO" id="GO:0016020">
    <property type="term" value="C:membrane"/>
    <property type="evidence" value="ECO:0007669"/>
    <property type="project" value="UniProtKB-SubCell"/>
</dbReference>
<comment type="subcellular location">
    <subcellularLocation>
        <location evidence="1">Membrane</location>
        <topology evidence="1">Single-pass type I membrane protein</topology>
    </subcellularLocation>
</comment>
<dbReference type="Gene3D" id="3.40.50.300">
    <property type="entry name" value="P-loop containing nucleotide triphosphate hydrolases"/>
    <property type="match status" value="1"/>
</dbReference>
<dbReference type="InterPro" id="IPR049883">
    <property type="entry name" value="NOTCH1_EGF-like"/>
</dbReference>
<dbReference type="GO" id="GO:0008270">
    <property type="term" value="F:zinc ion binding"/>
    <property type="evidence" value="ECO:0007669"/>
    <property type="project" value="UniProtKB-KW"/>
</dbReference>
<dbReference type="Pfam" id="PF00176">
    <property type="entry name" value="SNF2-rel_dom"/>
    <property type="match status" value="1"/>
</dbReference>
<dbReference type="PROSITE" id="PS50026">
    <property type="entry name" value="EGF_3"/>
    <property type="match status" value="12"/>
</dbReference>
<evidence type="ECO:0000256" key="8">
    <source>
        <dbReference type="ARBA" id="ARBA00022989"/>
    </source>
</evidence>
<dbReference type="Pfam" id="PF01390">
    <property type="entry name" value="SEA"/>
    <property type="match status" value="1"/>
</dbReference>
<dbReference type="GO" id="GO:0048513">
    <property type="term" value="P:animal organ development"/>
    <property type="evidence" value="ECO:0007669"/>
    <property type="project" value="UniProtKB-ARBA"/>
</dbReference>
<keyword evidence="4" id="KW-0732">Signal</keyword>
<dbReference type="Pfam" id="PF12419">
    <property type="entry name" value="DUF3670"/>
    <property type="match status" value="1"/>
</dbReference>
<evidence type="ECO:0000256" key="5">
    <source>
        <dbReference type="ARBA" id="ARBA00022737"/>
    </source>
</evidence>
<dbReference type="GO" id="GO:0048731">
    <property type="term" value="P:system development"/>
    <property type="evidence" value="ECO:0007669"/>
    <property type="project" value="UniProtKB-ARBA"/>
</dbReference>
<keyword evidence="2 12" id="KW-0245">EGF-like domain</keyword>
<gene>
    <name evidence="14" type="ORF">PACLA_8A030391</name>
</gene>
<name>A0A6S7FV27_PARCT</name>
<dbReference type="SMART" id="SM00179">
    <property type="entry name" value="EGF_CA"/>
    <property type="match status" value="12"/>
</dbReference>
<dbReference type="FunFam" id="2.10.25.10:FF:000202">
    <property type="entry name" value="Multiple epidermal growth factor-like domains 8"/>
    <property type="match status" value="1"/>
</dbReference>
<dbReference type="InterPro" id="IPR018097">
    <property type="entry name" value="EGF_Ca-bd_CS"/>
</dbReference>
<dbReference type="InterPro" id="IPR049730">
    <property type="entry name" value="SNF2/RAD54-like_C"/>
</dbReference>
<organism evidence="14 15">
    <name type="scientific">Paramuricea clavata</name>
    <name type="common">Red gorgonian</name>
    <name type="synonym">Violescent sea-whip</name>
    <dbReference type="NCBI Taxonomy" id="317549"/>
    <lineage>
        <taxon>Eukaryota</taxon>
        <taxon>Metazoa</taxon>
        <taxon>Cnidaria</taxon>
        <taxon>Anthozoa</taxon>
        <taxon>Octocorallia</taxon>
        <taxon>Malacalcyonacea</taxon>
        <taxon>Plexauridae</taxon>
        <taxon>Paramuricea</taxon>
    </lineage>
</organism>
<feature type="disulfide bond" evidence="12">
    <location>
        <begin position="1550"/>
        <end position="1559"/>
    </location>
</feature>
<evidence type="ECO:0000256" key="10">
    <source>
        <dbReference type="ARBA" id="ARBA00023157"/>
    </source>
</evidence>
<keyword evidence="13" id="KW-0862">Zinc</keyword>
<dbReference type="FunFam" id="2.10.25.10:FF:000038">
    <property type="entry name" value="Fibrillin 2"/>
    <property type="match status" value="7"/>
</dbReference>
<dbReference type="Proteomes" id="UP001152795">
    <property type="component" value="Unassembled WGS sequence"/>
</dbReference>
<dbReference type="InterPro" id="IPR014001">
    <property type="entry name" value="Helicase_ATP-bd"/>
</dbReference>
<keyword evidence="11" id="KW-0325">Glycoprotein</keyword>
<dbReference type="SUPFAM" id="SSF52540">
    <property type="entry name" value="P-loop containing nucleoside triphosphate hydrolases"/>
    <property type="match status" value="2"/>
</dbReference>
<dbReference type="Pfam" id="PF04434">
    <property type="entry name" value="SWIM"/>
    <property type="match status" value="1"/>
</dbReference>
<dbReference type="Gene3D" id="2.10.25.10">
    <property type="entry name" value="Laminin"/>
    <property type="match status" value="12"/>
</dbReference>
<evidence type="ECO:0000256" key="11">
    <source>
        <dbReference type="ARBA" id="ARBA00023180"/>
    </source>
</evidence>
<dbReference type="InterPro" id="IPR036364">
    <property type="entry name" value="SEA_dom_sf"/>
</dbReference>
<dbReference type="PANTHER" id="PTHR24039">
    <property type="entry name" value="FIBRILLIN-RELATED"/>
    <property type="match status" value="1"/>
</dbReference>
<evidence type="ECO:0000256" key="7">
    <source>
        <dbReference type="ARBA" id="ARBA00022837"/>
    </source>
</evidence>
<evidence type="ECO:0000256" key="3">
    <source>
        <dbReference type="ARBA" id="ARBA00022692"/>
    </source>
</evidence>
<dbReference type="PROSITE" id="PS00010">
    <property type="entry name" value="ASX_HYDROXYL"/>
    <property type="match status" value="10"/>
</dbReference>
<dbReference type="GO" id="GO:0005524">
    <property type="term" value="F:ATP binding"/>
    <property type="evidence" value="ECO:0007669"/>
    <property type="project" value="InterPro"/>
</dbReference>
<accession>A0A6S7FV27</accession>
<dbReference type="GO" id="GO:0016787">
    <property type="term" value="F:hydrolase activity"/>
    <property type="evidence" value="ECO:0007669"/>
    <property type="project" value="UniProtKB-KW"/>
</dbReference>
<dbReference type="SUPFAM" id="SSF57196">
    <property type="entry name" value="EGF/Laminin"/>
    <property type="match status" value="1"/>
</dbReference>
<dbReference type="SMART" id="SM00181">
    <property type="entry name" value="EGF"/>
    <property type="match status" value="12"/>
</dbReference>
<dbReference type="GO" id="GO:0005509">
    <property type="term" value="F:calcium ion binding"/>
    <property type="evidence" value="ECO:0007669"/>
    <property type="project" value="InterPro"/>
</dbReference>
<keyword evidence="8" id="KW-1133">Transmembrane helix</keyword>
<comment type="caution">
    <text evidence="14">The sequence shown here is derived from an EMBL/GenBank/DDBJ whole genome shotgun (WGS) entry which is preliminary data.</text>
</comment>
<feature type="non-terminal residue" evidence="14">
    <location>
        <position position="1"/>
    </location>
</feature>
<dbReference type="Gene3D" id="3.30.70.960">
    <property type="entry name" value="SEA domain"/>
    <property type="match status" value="1"/>
</dbReference>
<keyword evidence="5" id="KW-0677">Repeat</keyword>
<dbReference type="InterPro" id="IPR038718">
    <property type="entry name" value="SNF2-like_sf"/>
</dbReference>
<dbReference type="InterPro" id="IPR000082">
    <property type="entry name" value="SEA_dom"/>
</dbReference>
<dbReference type="FunFam" id="2.10.25.10:FF:000506">
    <property type="entry name" value="Adhesion G protein-coupled receptor E1"/>
    <property type="match status" value="1"/>
</dbReference>
<proteinExistence type="predicted"/>
<keyword evidence="3" id="KW-0812">Transmembrane</keyword>
<sequence>SSRQSHQYRGKVDTANINLFPTSWYAIRARCTCPDDGNPCKHMAAVYFLLTSEIDKNPFTLFLLRDVDLKQYFNVKNSEIEPTYPLPVTEMKEVTNARKETSSHCELVKIPPLANFILDCLSPNPVFSMQLDYKDVMMEFYRFAAKKSNQVIASFPDGDPFDHVDGDTFQRVWSNSYFQLKLSDKFTNAVVLVKNEVFISDFDVDNLMKTIPKTVELHMGKDNTEKIVVMDLFTAFQVFLRCTSDFGTSSYRYFYYAFRVGLLIINSQAYVPDVLPLSYVPANGKVLSFKIIWKPLYSCSIVLEQLNNLNSIFPSNNENFLGSILLTGKSLDASSGTLHLLTALLTQLIKKMEFCHKKLKNNPPKESSAFFFGQVFRVISLAEHNIPKAITKYFGVFDLMKTDFKVAIQIKNDEISKSTTGSPPTLNPRDDKFNIALLLTKSLASDALSLRRFLKKFPSDRNQILKFLSTLSPYLNNVEQFLMRDEIPLPSGDLEIFLLQTAKLFANLGVQVILPRELKKVLKPRAVVRTRSKSSLDENMSQKSFLGLDQLLCYNWMICIGDEQITVEEFHAMVKSGKKLFKFKDTYVAITAEEMKNILSSVNKQPPVLSGIDLLKERLRENSMFMLDSEVEEFFKNKLKVTDHMIPSTLNCTLREYQTKGFRWLVSNLLNGFGCILADDMGLGKTIQMIAAIAFLKSQGILKHTVLLVVPSSLVSNWNREIRRFAPTMTVSTYYGAGRQIGLPDDKNPNELAEVIKSITSPLEERKSDSLEGQSFAKSEVKTEVKCEVKTEIKPECFYRKSPIKLERPSLLPVKTETLDQKPAVDSMVFSDSVRKTGKRSFTPDTKPASAKRVKRKATTETSDIILTTYSLIWRDLSELQKKHFGLICIDESQYIKNTKSQTTQALKKLKAPLRVALSGTPVENNLAELWSVFDFVLPKYLGTLKDFKTSYSKPIEVNCDEEKLNDLKAVSSPFLLRRLKTDKNVIKDLPSKIVDNKYMTLVPEQAALYEGVVQDITQKISESEGIQRKGMIFKLLTSLKQICNHPANFGDDTDLSPEKSGKTKLLLELLDPIVKAGEKCLIFTQYVKMIRILQKIIEKKLSIKPLVFEGSMPQKKRDSAVYEFQNHPYRQIFLISLKAGGVGGVALSGRCENSYIDECDGENDCHDYANCTNTVGSYNCSCNDGFEGNGTYCQDINECDRDTHGCDGNATCTNTRGGYNCTCYEGFSGNGSVCEEIDDCAGENDCHENANCTNTVGSYNCSCNDGFEGNGTHCQDIDECVSGNNSCHDNANCTNTVGSYTCQCKDGFTGNGVDCEDINECADASHNCHDNANCTNTTGSFTCVCREGFSGDGVNCEDIDECALESDDCHDNATCTNTNSSYTCQCNDGFTGNGVDCEDIDECADASSHNCNENANCTNTTGSFTCVCREGFSGDGVNCQNINECAGTNNCHPDAICTDTTGSYTCECKPGFTGNGRSCQDIRECDTGTHTCHANATCTNTRGSHTCTCLAGFTGNGTYCEDINECLQPGACPENAICTDLIGRCEYTCKPGFEGLACSDINECQTTSSACDVNLECRNLYGNFSCVCPFGQWLVNNNCEDAYVFELDFIVLEGLDYNDDLTDTSSKYYLNSLVDIENAVDEQYQETVLSSKYLGSRLKSFSRGSGTNSATMVSLYIYFLPTLTQDEFDNDNLGRQFRAGLVSSTEAGVQKLTLRNRYVLVRNNVPLPAANVADVNECSSSTRCGSGQRCVNYPGKYRCHCNSPRQIRTVTGECTSEKNDLLISIQFLIFRLL</sequence>
<protein>
    <submittedName>
        <fullName evidence="14">Fibrillin-2-like isoform X46</fullName>
    </submittedName>
</protein>
<dbReference type="SMART" id="SM00487">
    <property type="entry name" value="DEXDc"/>
    <property type="match status" value="1"/>
</dbReference>
<evidence type="ECO:0000256" key="9">
    <source>
        <dbReference type="ARBA" id="ARBA00023136"/>
    </source>
</evidence>
<keyword evidence="9" id="KW-0472">Membrane</keyword>
<dbReference type="CDD" id="cd00054">
    <property type="entry name" value="EGF_CA"/>
    <property type="match status" value="12"/>
</dbReference>
<dbReference type="CDD" id="cd18793">
    <property type="entry name" value="SF2_C_SNF"/>
    <property type="match status" value="1"/>
</dbReference>
<evidence type="ECO:0000256" key="1">
    <source>
        <dbReference type="ARBA" id="ARBA00004479"/>
    </source>
</evidence>
<evidence type="ECO:0000313" key="15">
    <source>
        <dbReference type="Proteomes" id="UP001152795"/>
    </source>
</evidence>
<dbReference type="PROSITE" id="PS50024">
    <property type="entry name" value="SEA"/>
    <property type="match status" value="1"/>
</dbReference>
<dbReference type="OrthoDB" id="9993242at2759"/>
<dbReference type="PROSITE" id="PS01187">
    <property type="entry name" value="EGF_CA"/>
    <property type="match status" value="4"/>
</dbReference>
<evidence type="ECO:0000256" key="2">
    <source>
        <dbReference type="ARBA" id="ARBA00022536"/>
    </source>
</evidence>
<dbReference type="InterPro" id="IPR024731">
    <property type="entry name" value="NELL2-like_EGF"/>
</dbReference>
<dbReference type="Pfam" id="PF07645">
    <property type="entry name" value="EGF_CA"/>
    <property type="match status" value="3"/>
</dbReference>
<dbReference type="InterPro" id="IPR022138">
    <property type="entry name" value="DUF3670"/>
</dbReference>
<keyword evidence="13" id="KW-0479">Metal-binding</keyword>
<reference evidence="14" key="1">
    <citation type="submission" date="2020-04" db="EMBL/GenBank/DDBJ databases">
        <authorList>
            <person name="Alioto T."/>
            <person name="Alioto T."/>
            <person name="Gomez Garrido J."/>
        </authorList>
    </citation>
    <scope>NUCLEOTIDE SEQUENCE</scope>
    <source>
        <strain evidence="14">A484AB</strain>
    </source>
</reference>
<keyword evidence="7" id="KW-0106">Calcium</keyword>
<dbReference type="InterPro" id="IPR000152">
    <property type="entry name" value="EGF-type_Asp/Asn_hydroxyl_site"/>
</dbReference>
<dbReference type="InterPro" id="IPR001650">
    <property type="entry name" value="Helicase_C-like"/>
</dbReference>
<dbReference type="InterPro" id="IPR001881">
    <property type="entry name" value="EGF-like_Ca-bd_dom"/>
</dbReference>
<keyword evidence="13" id="KW-0863">Zinc-finger</keyword>
<dbReference type="SUPFAM" id="SSF82671">
    <property type="entry name" value="SEA domain"/>
    <property type="match status" value="1"/>
</dbReference>